<dbReference type="NCBIfam" id="TIGR01617">
    <property type="entry name" value="arsC_related"/>
    <property type="match status" value="1"/>
</dbReference>
<dbReference type="InterPro" id="IPR006504">
    <property type="entry name" value="Tscrpt_reg_Spx/MgsR"/>
</dbReference>
<gene>
    <name evidence="3" type="ORF">EDC61_109106</name>
</gene>
<reference evidence="3 4" key="1">
    <citation type="submission" date="2019-03" db="EMBL/GenBank/DDBJ databases">
        <title>Genomic Encyclopedia of Type Strains, Phase IV (KMG-IV): sequencing the most valuable type-strain genomes for metagenomic binning, comparative biology and taxonomic classification.</title>
        <authorList>
            <person name="Goeker M."/>
        </authorList>
    </citation>
    <scope>NUCLEOTIDE SEQUENCE [LARGE SCALE GENOMIC DNA]</scope>
    <source>
        <strain evidence="3 4">DSM 103923</strain>
    </source>
</reference>
<dbReference type="OrthoDB" id="9803749at2"/>
<dbReference type="CDD" id="cd03035">
    <property type="entry name" value="ArsC_Yffb"/>
    <property type="match status" value="1"/>
</dbReference>
<dbReference type="InterPro" id="IPR036249">
    <property type="entry name" value="Thioredoxin-like_sf"/>
</dbReference>
<dbReference type="Pfam" id="PF03960">
    <property type="entry name" value="ArsC"/>
    <property type="match status" value="1"/>
</dbReference>
<dbReference type="InterPro" id="IPR006660">
    <property type="entry name" value="Arsenate_reductase-like"/>
</dbReference>
<dbReference type="Proteomes" id="UP000295135">
    <property type="component" value="Unassembled WGS sequence"/>
</dbReference>
<dbReference type="EMBL" id="SLZY01000009">
    <property type="protein sequence ID" value="TCS71560.1"/>
    <property type="molecule type" value="Genomic_DNA"/>
</dbReference>
<dbReference type="AlphaFoldDB" id="A0A4R3JXT0"/>
<evidence type="ECO:0000256" key="2">
    <source>
        <dbReference type="PROSITE-ProRule" id="PRU01282"/>
    </source>
</evidence>
<keyword evidence="4" id="KW-1185">Reference proteome</keyword>
<evidence type="ECO:0000256" key="1">
    <source>
        <dbReference type="ARBA" id="ARBA00007198"/>
    </source>
</evidence>
<name>A0A4R3JXT0_9PROT</name>
<comment type="caution">
    <text evidence="3">The sequence shown here is derived from an EMBL/GenBank/DDBJ whole genome shotgun (WGS) entry which is preliminary data.</text>
</comment>
<evidence type="ECO:0000313" key="3">
    <source>
        <dbReference type="EMBL" id="TCS71560.1"/>
    </source>
</evidence>
<dbReference type="PANTHER" id="PTHR30041">
    <property type="entry name" value="ARSENATE REDUCTASE"/>
    <property type="match status" value="1"/>
</dbReference>
<dbReference type="SUPFAM" id="SSF52833">
    <property type="entry name" value="Thioredoxin-like"/>
    <property type="match status" value="1"/>
</dbReference>
<evidence type="ECO:0000313" key="4">
    <source>
        <dbReference type="Proteomes" id="UP000295135"/>
    </source>
</evidence>
<organism evidence="3 4">
    <name type="scientific">Sulfuritortus calidifontis</name>
    <dbReference type="NCBI Taxonomy" id="1914471"/>
    <lineage>
        <taxon>Bacteria</taxon>
        <taxon>Pseudomonadati</taxon>
        <taxon>Pseudomonadota</taxon>
        <taxon>Betaproteobacteria</taxon>
        <taxon>Nitrosomonadales</taxon>
        <taxon>Thiobacillaceae</taxon>
        <taxon>Sulfuritortus</taxon>
    </lineage>
</organism>
<dbReference type="PROSITE" id="PS51353">
    <property type="entry name" value="ARSC"/>
    <property type="match status" value="1"/>
</dbReference>
<comment type="similarity">
    <text evidence="1 2">Belongs to the ArsC family.</text>
</comment>
<proteinExistence type="inferred from homology"/>
<dbReference type="NCBIfam" id="NF008107">
    <property type="entry name" value="PRK10853.1"/>
    <property type="match status" value="1"/>
</dbReference>
<accession>A0A4R3JXT0</accession>
<sequence length="115" mass="13275">MKLYGIPNCTTVKKARAWLEEHDIPYEFHDYKKQGVPADMLLKLMGRLGWEALVNRNGPTWRKLPDATKTQVKDAKSALAVMQENSSVIKRPIVERDDQYRIGFSEADYAAFFKK</sequence>
<dbReference type="RefSeq" id="WP_126461119.1">
    <property type="nucleotide sequence ID" value="NZ_AP018721.1"/>
</dbReference>
<protein>
    <submittedName>
        <fullName evidence="3">Spx/MgsR family transcriptional regulator</fullName>
    </submittedName>
</protein>
<dbReference type="Gene3D" id="3.40.30.10">
    <property type="entry name" value="Glutaredoxin"/>
    <property type="match status" value="1"/>
</dbReference>
<dbReference type="PANTHER" id="PTHR30041:SF8">
    <property type="entry name" value="PROTEIN YFFB"/>
    <property type="match status" value="1"/>
</dbReference>